<dbReference type="AlphaFoldDB" id="A0AAD8AX34"/>
<accession>A0AAD8AX34</accession>
<organism evidence="2 3">
    <name type="scientific">Biomphalaria pfeifferi</name>
    <name type="common">Bloodfluke planorb</name>
    <name type="synonym">Freshwater snail</name>
    <dbReference type="NCBI Taxonomy" id="112525"/>
    <lineage>
        <taxon>Eukaryota</taxon>
        <taxon>Metazoa</taxon>
        <taxon>Spiralia</taxon>
        <taxon>Lophotrochozoa</taxon>
        <taxon>Mollusca</taxon>
        <taxon>Gastropoda</taxon>
        <taxon>Heterobranchia</taxon>
        <taxon>Euthyneura</taxon>
        <taxon>Panpulmonata</taxon>
        <taxon>Hygrophila</taxon>
        <taxon>Lymnaeoidea</taxon>
        <taxon>Planorbidae</taxon>
        <taxon>Biomphalaria</taxon>
    </lineage>
</organism>
<dbReference type="InterPro" id="IPR047801">
    <property type="entry name" value="Peptidase_C45"/>
</dbReference>
<dbReference type="NCBIfam" id="NF040521">
    <property type="entry name" value="C45_proenzyme"/>
    <property type="match status" value="1"/>
</dbReference>
<dbReference type="Gene3D" id="3.60.60.10">
    <property type="entry name" value="Penicillin V Acylase, Chain A"/>
    <property type="match status" value="1"/>
</dbReference>
<dbReference type="Proteomes" id="UP001233172">
    <property type="component" value="Unassembled WGS sequence"/>
</dbReference>
<evidence type="ECO:0000313" key="3">
    <source>
        <dbReference type="Proteomes" id="UP001233172"/>
    </source>
</evidence>
<comment type="caution">
    <text evidence="2">The sequence shown here is derived from an EMBL/GenBank/DDBJ whole genome shotgun (WGS) entry which is preliminary data.</text>
</comment>
<dbReference type="Pfam" id="PF03417">
    <property type="entry name" value="AAT"/>
    <property type="match status" value="1"/>
</dbReference>
<evidence type="ECO:0000259" key="1">
    <source>
        <dbReference type="Pfam" id="PF03417"/>
    </source>
</evidence>
<reference evidence="2" key="2">
    <citation type="submission" date="2023-04" db="EMBL/GenBank/DDBJ databases">
        <authorList>
            <person name="Bu L."/>
            <person name="Lu L."/>
            <person name="Laidemitt M.R."/>
            <person name="Zhang S.M."/>
            <person name="Mutuku M."/>
            <person name="Mkoji G."/>
            <person name="Steinauer M."/>
            <person name="Loker E.S."/>
        </authorList>
    </citation>
    <scope>NUCLEOTIDE SEQUENCE</scope>
    <source>
        <strain evidence="2">KasaAsao</strain>
        <tissue evidence="2">Whole Snail</tissue>
    </source>
</reference>
<dbReference type="PANTHER" id="PTHR34180:SF1">
    <property type="entry name" value="BETA-ALANYL-DOPAMINE_CARCININE HYDROLASE"/>
    <property type="match status" value="1"/>
</dbReference>
<proteinExistence type="predicted"/>
<dbReference type="EMBL" id="JASAOG010000237">
    <property type="protein sequence ID" value="KAK0042585.1"/>
    <property type="molecule type" value="Genomic_DNA"/>
</dbReference>
<protein>
    <submittedName>
        <fullName evidence="2">Acyl-coenzyme A:6-aminopenicillanic-acid-acyltransferase 40 kDa form</fullName>
    </submittedName>
</protein>
<feature type="domain" description="Peptidase C45 hydrolase" evidence="1">
    <location>
        <begin position="121"/>
        <end position="232"/>
    </location>
</feature>
<sequence length="380" mass="43324">MSKSLPLLYTIGTYYEVGYSIGSTFAERINRFWSESQNLIRCELPFYETPRGQDYFNTALKVCEMYFPQYIQEIKGMADGAKMPFDRLFKLNISKKVRNISKNFPFAYKERSGCTDIYLNTPTVKILAHNEDCDFKIDTYGYMVSVRIVDDKSGTELENFTAFCYPGELPGTAIALNRHGMVFTAEHVIETATPRLFVNRSLMKAHCIDEVIELIKNPGYGVAIGFSLNVVDIKNPTCMWSEGLPPPSNKHEVKCLLGDQGNKEYPIYRTKCPPDRLATALTAIVDVNKKQNRLLLRKPKQRKSRALISSQCFGFMIAIFFVGSDCMADVYTPDLDYFLPQFQNSECFLSFNLSLCFHCFLHHDVSSCSLQIPSVFSNFN</sequence>
<dbReference type="InterPro" id="IPR005079">
    <property type="entry name" value="Peptidase_C45_hydrolase"/>
</dbReference>
<gene>
    <name evidence="2" type="ORF">Bpfe_027960</name>
</gene>
<reference evidence="2" key="1">
    <citation type="journal article" date="2023" name="PLoS Negl. Trop. Dis.">
        <title>A genome sequence for Biomphalaria pfeifferi, the major vector snail for the human-infecting parasite Schistosoma mansoni.</title>
        <authorList>
            <person name="Bu L."/>
            <person name="Lu L."/>
            <person name="Laidemitt M.R."/>
            <person name="Zhang S.M."/>
            <person name="Mutuku M."/>
            <person name="Mkoji G."/>
            <person name="Steinauer M."/>
            <person name="Loker E.S."/>
        </authorList>
    </citation>
    <scope>NUCLEOTIDE SEQUENCE</scope>
    <source>
        <strain evidence="2">KasaAsao</strain>
    </source>
</reference>
<dbReference type="InterPro" id="IPR047794">
    <property type="entry name" value="C45_proenzyme-like"/>
</dbReference>
<keyword evidence="3" id="KW-1185">Reference proteome</keyword>
<dbReference type="PANTHER" id="PTHR34180">
    <property type="entry name" value="PEPTIDASE C45"/>
    <property type="match status" value="1"/>
</dbReference>
<evidence type="ECO:0000313" key="2">
    <source>
        <dbReference type="EMBL" id="KAK0042585.1"/>
    </source>
</evidence>
<dbReference type="Gene3D" id="1.10.10.2120">
    <property type="match status" value="1"/>
</dbReference>
<name>A0AAD8AX34_BIOPF</name>